<dbReference type="PROSITE" id="PS50280">
    <property type="entry name" value="SET"/>
    <property type="match status" value="1"/>
</dbReference>
<dbReference type="OrthoDB" id="341421at2759"/>
<dbReference type="GO" id="GO:0005634">
    <property type="term" value="C:nucleus"/>
    <property type="evidence" value="ECO:0007669"/>
    <property type="project" value="TreeGrafter"/>
</dbReference>
<dbReference type="SUPFAM" id="SSF82199">
    <property type="entry name" value="SET domain"/>
    <property type="match status" value="1"/>
</dbReference>
<dbReference type="FunFam" id="3.90.1410.10:FF:000007">
    <property type="entry name" value="Ribosomal lysine N-methyltransferase 4"/>
    <property type="match status" value="1"/>
</dbReference>
<sequence>MTNLEEDVGTSKFLDWAQTAGKLWISDKIRLGRHRSDEQQGRCIMAVESIPKGEKLFEIPRESVLNVTTTKLCEQNDEMGEILVLKLGHWEGLIIAILYELKVVKDESHWWAYFQVWPQPSAINSLMYWSEDEISHLTPSTVSSRIGREGAEAMYMRVMAHIKELGLSQLETVTWDEFVHVASIIMSYSFDMERADYESDDEELDEDMTDSASGEAVTHSTVWSDGFLKSMVPMADMLNADTHKCNANLTYSPESLIMVAVKDIAAGEQVYNIYGEFSNSEILRRYGYVEWAGSKHDCGEISLETIVAATQICMGSSRAVIDKVLDFIMNQADIRDEVLEGETLIMDSYDCYVDGQFSPELVSVLQILSCILQVPGVEQLNDKVLLSYLQNLVKRSIQNVNANEITRSCAHLCECAVDLRLRAYPSFSFREPSPNAEPQSVKELKIKMAECVLRSEVKSFQNCLLLLENEYQLVDDNSLLDKIIVPKRKIGHKKNKTTPAKRMKK</sequence>
<reference evidence="3" key="1">
    <citation type="submission" date="2016-03" db="EMBL/GenBank/DDBJ databases">
        <authorList>
            <person name="Devillers Hugo."/>
        </authorList>
    </citation>
    <scope>NUCLEOTIDE SEQUENCE [LARGE SCALE GENOMIC DNA]</scope>
</reference>
<feature type="domain" description="SET" evidence="1">
    <location>
        <begin position="27"/>
        <end position="275"/>
    </location>
</feature>
<evidence type="ECO:0000313" key="3">
    <source>
        <dbReference type="Proteomes" id="UP000189911"/>
    </source>
</evidence>
<dbReference type="Gene3D" id="3.90.1410.10">
    <property type="entry name" value="set domain protein methyltransferase, domain 1"/>
    <property type="match status" value="1"/>
</dbReference>
<dbReference type="PANTHER" id="PTHR13271:SF34">
    <property type="entry name" value="N-LYSINE METHYLTRANSFERASE SETD6"/>
    <property type="match status" value="1"/>
</dbReference>
<dbReference type="InterPro" id="IPR001214">
    <property type="entry name" value="SET_dom"/>
</dbReference>
<dbReference type="AlphaFoldDB" id="A0A1G4IXW3"/>
<protein>
    <submittedName>
        <fullName evidence="2">LANO_0B04346g1_1</fullName>
    </submittedName>
</protein>
<gene>
    <name evidence="2" type="ORF">LANO_0B04346G</name>
</gene>
<dbReference type="Proteomes" id="UP000189911">
    <property type="component" value="Chromosome B"/>
</dbReference>
<dbReference type="InterPro" id="IPR050600">
    <property type="entry name" value="SETD3_SETD6_MTase"/>
</dbReference>
<organism evidence="2 3">
    <name type="scientific">Lachancea nothofagi CBS 11611</name>
    <dbReference type="NCBI Taxonomy" id="1266666"/>
    <lineage>
        <taxon>Eukaryota</taxon>
        <taxon>Fungi</taxon>
        <taxon>Dikarya</taxon>
        <taxon>Ascomycota</taxon>
        <taxon>Saccharomycotina</taxon>
        <taxon>Saccharomycetes</taxon>
        <taxon>Saccharomycetales</taxon>
        <taxon>Saccharomycetaceae</taxon>
        <taxon>Lachancea</taxon>
    </lineage>
</organism>
<name>A0A1G4IXW3_9SACH</name>
<dbReference type="Pfam" id="PF00856">
    <property type="entry name" value="SET"/>
    <property type="match status" value="1"/>
</dbReference>
<dbReference type="InterPro" id="IPR046341">
    <property type="entry name" value="SET_dom_sf"/>
</dbReference>
<evidence type="ECO:0000259" key="1">
    <source>
        <dbReference type="PROSITE" id="PS50280"/>
    </source>
</evidence>
<dbReference type="GO" id="GO:0016279">
    <property type="term" value="F:protein-lysine N-methyltransferase activity"/>
    <property type="evidence" value="ECO:0007669"/>
    <property type="project" value="TreeGrafter"/>
</dbReference>
<accession>A0A1G4IXW3</accession>
<evidence type="ECO:0000313" key="2">
    <source>
        <dbReference type="EMBL" id="SCU81842.1"/>
    </source>
</evidence>
<dbReference type="PANTHER" id="PTHR13271">
    <property type="entry name" value="UNCHARACTERIZED PUTATIVE METHYLTRANSFERASE"/>
    <property type="match status" value="1"/>
</dbReference>
<dbReference type="EMBL" id="LT598450">
    <property type="protein sequence ID" value="SCU81842.1"/>
    <property type="molecule type" value="Genomic_DNA"/>
</dbReference>
<proteinExistence type="predicted"/>
<keyword evidence="3" id="KW-1185">Reference proteome</keyword>